<dbReference type="EMBL" id="QURH01000174">
    <property type="protein sequence ID" value="RFU41987.1"/>
    <property type="molecule type" value="Genomic_DNA"/>
</dbReference>
<reference evidence="2 3" key="1">
    <citation type="submission" date="2018-08" db="EMBL/GenBank/DDBJ databases">
        <title>Actinomadura jelena sp. nov., a novel Actinomycete isolated from soil in Chad.</title>
        <authorList>
            <person name="Shi L."/>
        </authorList>
    </citation>
    <scope>NUCLEOTIDE SEQUENCE [LARGE SCALE GENOMIC DNA]</scope>
    <source>
        <strain evidence="2 3">NEAU-G17</strain>
    </source>
</reference>
<sequence length="449" mass="47817">MPALEDFATWEPLLRLVRDGLGADGSGRASGFVGQGSWSVPVPRPAPVPGRAAQVSDMQAEWDAVELLRDSLGDLDGVSFVADIEPDGRTTLHLIKTGPAADHAVGSASPGELVFVEGAVPEPWRRLPEPSPGAVPAPTADAELLERTLRERLPAAIGATDEEIAAAETRLGVALPAELKALYRVTRAVSADLNGDYAAMSEFAAAVRCELFPLDELYIADAASRPAPWRFAAGEAVVTRPDDAVQGVVGSPGWIAFGDNGGGDRYALDLTPGPRGHLGQVVLLSHEEGIGAELIADSLTDMIVHDRESAWRPSGEPSRAVAHVNVVSLPSIEAAAHPELEVLHLGVWEDEPMSLAPVFGCPRLRTLTAYAGTLADPLEIERLEHLEYLALAPDDWRVLLDADAVPRTLLAAGFEGYQHDPLELKSLANELLAQRQRPQITETVLEGVL</sequence>
<comment type="caution">
    <text evidence="2">The sequence shown here is derived from an EMBL/GenBank/DDBJ whole genome shotgun (WGS) entry which is preliminary data.</text>
</comment>
<dbReference type="SUPFAM" id="SSF160631">
    <property type="entry name" value="SMI1/KNR4-like"/>
    <property type="match status" value="1"/>
</dbReference>
<dbReference type="AlphaFoldDB" id="A0A372JPQ1"/>
<evidence type="ECO:0000313" key="2">
    <source>
        <dbReference type="EMBL" id="RFU41987.1"/>
    </source>
</evidence>
<evidence type="ECO:0000313" key="3">
    <source>
        <dbReference type="Proteomes" id="UP000261811"/>
    </source>
</evidence>
<dbReference type="RefSeq" id="WP_117357015.1">
    <property type="nucleotide sequence ID" value="NZ_QURH01000174.1"/>
</dbReference>
<evidence type="ECO:0000259" key="1">
    <source>
        <dbReference type="SMART" id="SM00860"/>
    </source>
</evidence>
<gene>
    <name evidence="2" type="ORF">DZF91_08980</name>
</gene>
<keyword evidence="3" id="KW-1185">Reference proteome</keyword>
<accession>A0A372JPQ1</accession>
<dbReference type="InterPro" id="IPR037883">
    <property type="entry name" value="Knr4/Smi1-like_sf"/>
</dbReference>
<dbReference type="OrthoDB" id="4759758at2"/>
<dbReference type="Proteomes" id="UP000261811">
    <property type="component" value="Unassembled WGS sequence"/>
</dbReference>
<organism evidence="2 3">
    <name type="scientific">Actinomadura logoneensis</name>
    <dbReference type="NCBI Taxonomy" id="2293572"/>
    <lineage>
        <taxon>Bacteria</taxon>
        <taxon>Bacillati</taxon>
        <taxon>Actinomycetota</taxon>
        <taxon>Actinomycetes</taxon>
        <taxon>Streptosporangiales</taxon>
        <taxon>Thermomonosporaceae</taxon>
        <taxon>Actinomadura</taxon>
    </lineage>
</organism>
<name>A0A372JPQ1_9ACTN</name>
<proteinExistence type="predicted"/>
<dbReference type="SMART" id="SM00860">
    <property type="entry name" value="SMI1_KNR4"/>
    <property type="match status" value="1"/>
</dbReference>
<feature type="domain" description="Knr4/Smi1-like" evidence="1">
    <location>
        <begin position="158"/>
        <end position="305"/>
    </location>
</feature>
<dbReference type="InterPro" id="IPR018958">
    <property type="entry name" value="Knr4/Smi1-like_dom"/>
</dbReference>
<dbReference type="Pfam" id="PF09346">
    <property type="entry name" value="SMI1_KNR4"/>
    <property type="match status" value="1"/>
</dbReference>
<protein>
    <submittedName>
        <fullName evidence="2">SMI1/KNR4 family protein</fullName>
    </submittedName>
</protein>
<dbReference type="Gene3D" id="3.40.1580.10">
    <property type="entry name" value="SMI1/KNR4-like"/>
    <property type="match status" value="1"/>
</dbReference>